<dbReference type="PANTHER" id="PTHR33233:SF17">
    <property type="entry name" value="DUF4283 DOMAIN-CONTAINING PROTEIN"/>
    <property type="match status" value="1"/>
</dbReference>
<dbReference type="Proteomes" id="UP001153076">
    <property type="component" value="Unassembled WGS sequence"/>
</dbReference>
<gene>
    <name evidence="2" type="ORF">Cgig2_017254</name>
</gene>
<organism evidence="2 3">
    <name type="scientific">Carnegiea gigantea</name>
    <dbReference type="NCBI Taxonomy" id="171969"/>
    <lineage>
        <taxon>Eukaryota</taxon>
        <taxon>Viridiplantae</taxon>
        <taxon>Streptophyta</taxon>
        <taxon>Embryophyta</taxon>
        <taxon>Tracheophyta</taxon>
        <taxon>Spermatophyta</taxon>
        <taxon>Magnoliopsida</taxon>
        <taxon>eudicotyledons</taxon>
        <taxon>Gunneridae</taxon>
        <taxon>Pentapetalae</taxon>
        <taxon>Caryophyllales</taxon>
        <taxon>Cactineae</taxon>
        <taxon>Cactaceae</taxon>
        <taxon>Cactoideae</taxon>
        <taxon>Echinocereeae</taxon>
        <taxon>Carnegiea</taxon>
    </lineage>
</organism>
<name>A0A9Q1GWT3_9CARY</name>
<sequence length="181" mass="20871">MLCAVLRANPPLEIIDDFICRIWKSYSIDKITLVKRGLLLVRFQDLADKQAVVQKGIYFFDRRSFIVKPWNPEMSLNTVSISSLLLWVKLPNLDIKYWAIESLGHTQDECKKKVTPKQVWRRKHIQPEQDTTQAHQLEVIKVIDNDGFTSVQAKSAAKIPSLQVNHFPVGSNVNSFQDLIR</sequence>
<dbReference type="Pfam" id="PF14111">
    <property type="entry name" value="DUF4283"/>
    <property type="match status" value="1"/>
</dbReference>
<accession>A0A9Q1GWT3</accession>
<reference evidence="2" key="1">
    <citation type="submission" date="2022-04" db="EMBL/GenBank/DDBJ databases">
        <title>Carnegiea gigantea Genome sequencing and assembly v2.</title>
        <authorList>
            <person name="Copetti D."/>
            <person name="Sanderson M.J."/>
            <person name="Burquez A."/>
            <person name="Wojciechowski M.F."/>
        </authorList>
    </citation>
    <scope>NUCLEOTIDE SEQUENCE</scope>
    <source>
        <strain evidence="2">SGP5-SGP5p</strain>
        <tissue evidence="2">Aerial part</tissue>
    </source>
</reference>
<proteinExistence type="predicted"/>
<dbReference type="OrthoDB" id="1939300at2759"/>
<dbReference type="PANTHER" id="PTHR33233">
    <property type="entry name" value="ENDONUCLEASE/EXONUCLEASE/PHOSPHATASE"/>
    <property type="match status" value="1"/>
</dbReference>
<feature type="domain" description="DUF4283" evidence="1">
    <location>
        <begin position="3"/>
        <end position="76"/>
    </location>
</feature>
<dbReference type="InterPro" id="IPR025558">
    <property type="entry name" value="DUF4283"/>
</dbReference>
<protein>
    <recommendedName>
        <fullName evidence="1">DUF4283 domain-containing protein</fullName>
    </recommendedName>
</protein>
<evidence type="ECO:0000259" key="1">
    <source>
        <dbReference type="Pfam" id="PF14111"/>
    </source>
</evidence>
<dbReference type="EMBL" id="JAKOGI010001136">
    <property type="protein sequence ID" value="KAJ8427513.1"/>
    <property type="molecule type" value="Genomic_DNA"/>
</dbReference>
<evidence type="ECO:0000313" key="2">
    <source>
        <dbReference type="EMBL" id="KAJ8427513.1"/>
    </source>
</evidence>
<comment type="caution">
    <text evidence="2">The sequence shown here is derived from an EMBL/GenBank/DDBJ whole genome shotgun (WGS) entry which is preliminary data.</text>
</comment>
<evidence type="ECO:0000313" key="3">
    <source>
        <dbReference type="Proteomes" id="UP001153076"/>
    </source>
</evidence>
<keyword evidence="3" id="KW-1185">Reference proteome</keyword>
<dbReference type="AlphaFoldDB" id="A0A9Q1GWT3"/>